<evidence type="ECO:0000256" key="4">
    <source>
        <dbReference type="ARBA" id="ARBA00022980"/>
    </source>
</evidence>
<dbReference type="NCBIfam" id="NF004359">
    <property type="entry name" value="PRK05738.1-3"/>
    <property type="match status" value="1"/>
</dbReference>
<dbReference type="GO" id="GO:0005840">
    <property type="term" value="C:ribosome"/>
    <property type="evidence" value="ECO:0007669"/>
    <property type="project" value="UniProtKB-KW"/>
</dbReference>
<name>D3P935_DEFDS</name>
<keyword evidence="3 6" id="KW-0694">RNA-binding</keyword>
<dbReference type="GO" id="GO:0006412">
    <property type="term" value="P:translation"/>
    <property type="evidence" value="ECO:0007669"/>
    <property type="project" value="UniProtKB-UniRule"/>
</dbReference>
<gene>
    <name evidence="6 7" type="primary">rplW</name>
    <name evidence="7" type="ordered locus">DEFDS_1770</name>
</gene>
<proteinExistence type="inferred from homology"/>
<dbReference type="HAMAP" id="MF_01369_B">
    <property type="entry name" value="Ribosomal_uL23_B"/>
    <property type="match status" value="1"/>
</dbReference>
<dbReference type="AlphaFoldDB" id="D3P935"/>
<dbReference type="OrthoDB" id="9793353at2"/>
<dbReference type="SUPFAM" id="SSF54189">
    <property type="entry name" value="Ribosomal proteins S24e, L23 and L15e"/>
    <property type="match status" value="1"/>
</dbReference>
<evidence type="ECO:0000256" key="5">
    <source>
        <dbReference type="ARBA" id="ARBA00023274"/>
    </source>
</evidence>
<dbReference type="GO" id="GO:1990904">
    <property type="term" value="C:ribonucleoprotein complex"/>
    <property type="evidence" value="ECO:0007669"/>
    <property type="project" value="UniProtKB-KW"/>
</dbReference>
<evidence type="ECO:0000313" key="8">
    <source>
        <dbReference type="Proteomes" id="UP000001520"/>
    </source>
</evidence>
<dbReference type="STRING" id="639282.DEFDS_1770"/>
<dbReference type="KEGG" id="ddf:DEFDS_1770"/>
<comment type="similarity">
    <text evidence="1 6">Belongs to the universal ribosomal protein uL23 family.</text>
</comment>
<keyword evidence="2 6" id="KW-0699">rRNA-binding</keyword>
<dbReference type="GO" id="GO:0003735">
    <property type="term" value="F:structural constituent of ribosome"/>
    <property type="evidence" value="ECO:0007669"/>
    <property type="project" value="InterPro"/>
</dbReference>
<dbReference type="Proteomes" id="UP000001520">
    <property type="component" value="Chromosome"/>
</dbReference>
<dbReference type="InterPro" id="IPR013025">
    <property type="entry name" value="Ribosomal_uL23-like"/>
</dbReference>
<evidence type="ECO:0000256" key="1">
    <source>
        <dbReference type="ARBA" id="ARBA00006700"/>
    </source>
</evidence>
<evidence type="ECO:0000256" key="3">
    <source>
        <dbReference type="ARBA" id="ARBA00022884"/>
    </source>
</evidence>
<sequence length="93" mass="10982">MLSIYDVIKKPLVTEKAITLKENYNQVVFAVDKRANKYQVKEAVEKLFDVKVKDVRCMNYKGKKKRFGLIMGQRKDWKKAIVVLDKDQKLEFV</sequence>
<dbReference type="FunFam" id="3.30.70.330:FF:000001">
    <property type="entry name" value="50S ribosomal protein L23"/>
    <property type="match status" value="1"/>
</dbReference>
<dbReference type="RefSeq" id="WP_013008471.1">
    <property type="nucleotide sequence ID" value="NC_013939.1"/>
</dbReference>
<dbReference type="Gene3D" id="3.30.70.330">
    <property type="match status" value="1"/>
</dbReference>
<dbReference type="Pfam" id="PF00276">
    <property type="entry name" value="Ribosomal_L23"/>
    <property type="match status" value="1"/>
</dbReference>
<dbReference type="InterPro" id="IPR012677">
    <property type="entry name" value="Nucleotide-bd_a/b_plait_sf"/>
</dbReference>
<reference evidence="7 8" key="1">
    <citation type="journal article" date="2010" name="DNA Res.">
        <title>Bacterial lifestyle in a deep-sea hydrothermal vent chimney revealed by the genome sequence of the thermophilic bacterium Deferribacter desulfuricans SSM1.</title>
        <authorList>
            <person name="Takaki Y."/>
            <person name="Shimamura S."/>
            <person name="Nakagawa S."/>
            <person name="Fukuhara Y."/>
            <person name="Horikawa H."/>
            <person name="Ankai A."/>
            <person name="Harada T."/>
            <person name="Hosoyama A."/>
            <person name="Oguchi A."/>
            <person name="Fukui S."/>
            <person name="Fujita N."/>
            <person name="Takami H."/>
            <person name="Takai K."/>
        </authorList>
    </citation>
    <scope>NUCLEOTIDE SEQUENCE [LARGE SCALE GENOMIC DNA]</scope>
    <source>
        <strain evidence="8">DSM 14783 / JCM 11476 / NBRC 101012 / SSM1</strain>
    </source>
</reference>
<dbReference type="NCBIfam" id="NF004363">
    <property type="entry name" value="PRK05738.2-4"/>
    <property type="match status" value="1"/>
</dbReference>
<dbReference type="EMBL" id="AP011529">
    <property type="protein sequence ID" value="BAI81225.1"/>
    <property type="molecule type" value="Genomic_DNA"/>
</dbReference>
<evidence type="ECO:0000256" key="6">
    <source>
        <dbReference type="HAMAP-Rule" id="MF_01369"/>
    </source>
</evidence>
<dbReference type="NCBIfam" id="NF004366">
    <property type="entry name" value="PRK05738.3-2"/>
    <property type="match status" value="1"/>
</dbReference>
<evidence type="ECO:0000313" key="7">
    <source>
        <dbReference type="EMBL" id="BAI81225.1"/>
    </source>
</evidence>
<keyword evidence="5 6" id="KW-0687">Ribonucleoprotein</keyword>
<comment type="subunit">
    <text evidence="6">Part of the 50S ribosomal subunit. Contacts protein L29, and trigger factor when it is bound to the ribosome.</text>
</comment>
<accession>D3P935</accession>
<organism evidence="7 8">
    <name type="scientific">Deferribacter desulfuricans (strain DSM 14783 / JCM 11476 / NBRC 101012 / SSM1)</name>
    <dbReference type="NCBI Taxonomy" id="639282"/>
    <lineage>
        <taxon>Bacteria</taxon>
        <taxon>Pseudomonadati</taxon>
        <taxon>Deferribacterota</taxon>
        <taxon>Deferribacteres</taxon>
        <taxon>Deferribacterales</taxon>
        <taxon>Deferribacteraceae</taxon>
        <taxon>Deferribacter</taxon>
    </lineage>
</organism>
<dbReference type="InterPro" id="IPR012678">
    <property type="entry name" value="Ribosomal_uL23/eL15/eS24_sf"/>
</dbReference>
<protein>
    <recommendedName>
        <fullName evidence="6">Large ribosomal subunit protein uL23</fullName>
    </recommendedName>
</protein>
<dbReference type="GO" id="GO:0019843">
    <property type="term" value="F:rRNA binding"/>
    <property type="evidence" value="ECO:0007669"/>
    <property type="project" value="UniProtKB-UniRule"/>
</dbReference>
<dbReference type="HOGENOM" id="CLU_037562_3_1_0"/>
<keyword evidence="8" id="KW-1185">Reference proteome</keyword>
<comment type="function">
    <text evidence="6">One of the early assembly proteins it binds 23S rRNA. One of the proteins that surrounds the polypeptide exit tunnel on the outside of the ribosome. Forms the main docking site for trigger factor binding to the ribosome.</text>
</comment>
<dbReference type="PANTHER" id="PTHR11620">
    <property type="entry name" value="60S RIBOSOMAL PROTEIN L23A"/>
    <property type="match status" value="1"/>
</dbReference>
<keyword evidence="4 6" id="KW-0689">Ribosomal protein</keyword>
<dbReference type="eggNOG" id="COG0089">
    <property type="taxonomic scope" value="Bacteria"/>
</dbReference>
<evidence type="ECO:0000256" key="2">
    <source>
        <dbReference type="ARBA" id="ARBA00022730"/>
    </source>
</evidence>